<dbReference type="EMBL" id="SUNE01000019">
    <property type="protein sequence ID" value="MDG5901854.1"/>
    <property type="molecule type" value="Genomic_DNA"/>
</dbReference>
<accession>A0AAW6R0N2</accession>
<name>A0AAW6R0N2_9GAMM</name>
<proteinExistence type="predicted"/>
<reference evidence="1" key="1">
    <citation type="journal article" date="2019" name="Int J Environ Res Public Health">
        <title>Characterization of Chromosome-Mediated BlaOXA-894 in Shewanella xiamenensis Isolated from Pig Wastewater.</title>
        <authorList>
            <person name="Zou H."/>
            <person name="Zhou Z."/>
            <person name="Xia H."/>
            <person name="Zhao Q."/>
            <person name="Li X."/>
        </authorList>
    </citation>
    <scope>NUCLEOTIDE SEQUENCE</scope>
    <source>
        <strain evidence="1">2015oxa</strain>
    </source>
</reference>
<gene>
    <name evidence="1" type="ORF">E2650_18550</name>
</gene>
<reference evidence="1" key="2">
    <citation type="submission" date="2019-04" db="EMBL/GenBank/DDBJ databases">
        <authorList>
            <person name="Zou H."/>
        </authorList>
    </citation>
    <scope>NUCLEOTIDE SEQUENCE</scope>
    <source>
        <strain evidence="1">2015oxa</strain>
    </source>
</reference>
<evidence type="ECO:0000313" key="1">
    <source>
        <dbReference type="EMBL" id="MDG5901854.1"/>
    </source>
</evidence>
<dbReference type="Proteomes" id="UP001152518">
    <property type="component" value="Unassembled WGS sequence"/>
</dbReference>
<protein>
    <submittedName>
        <fullName evidence="1">Uncharacterized protein</fullName>
    </submittedName>
</protein>
<comment type="caution">
    <text evidence="1">The sequence shown here is derived from an EMBL/GenBank/DDBJ whole genome shotgun (WGS) entry which is preliminary data.</text>
</comment>
<dbReference type="AlphaFoldDB" id="A0AAW6R0N2"/>
<sequence>MEVCETTVRPTDGAVEHPRMDLLRVVERIPWQASASGFANENTRLVQINLVVITFLKLFPTLNALNSTHF</sequence>
<organism evidence="1">
    <name type="scientific">Shewanella xiamenensis</name>
    <dbReference type="NCBI Taxonomy" id="332186"/>
    <lineage>
        <taxon>Bacteria</taxon>
        <taxon>Pseudomonadati</taxon>
        <taxon>Pseudomonadota</taxon>
        <taxon>Gammaproteobacteria</taxon>
        <taxon>Alteromonadales</taxon>
        <taxon>Shewanellaceae</taxon>
        <taxon>Shewanella</taxon>
    </lineage>
</organism>